<evidence type="ECO:0000313" key="2">
    <source>
        <dbReference type="Proteomes" id="UP000029096"/>
    </source>
</evidence>
<keyword evidence="2" id="KW-1185">Reference proteome</keyword>
<dbReference type="Proteomes" id="UP000029096">
    <property type="component" value="Unassembled WGS sequence"/>
</dbReference>
<dbReference type="EMBL" id="JGYP01000002">
    <property type="protein sequence ID" value="KFI45849.1"/>
    <property type="molecule type" value="Genomic_DNA"/>
</dbReference>
<organism evidence="1 2">
    <name type="scientific">Bifidobacterium bohemicum DSM 22767</name>
    <dbReference type="NCBI Taxonomy" id="1437606"/>
    <lineage>
        <taxon>Bacteria</taxon>
        <taxon>Bacillati</taxon>
        <taxon>Actinomycetota</taxon>
        <taxon>Actinomycetes</taxon>
        <taxon>Bifidobacteriales</taxon>
        <taxon>Bifidobacteriaceae</taxon>
        <taxon>Bifidobacterium</taxon>
    </lineage>
</organism>
<accession>A0A086ZH49</accession>
<comment type="caution">
    <text evidence="1">The sequence shown here is derived from an EMBL/GenBank/DDBJ whole genome shotgun (WGS) entry which is preliminary data.</text>
</comment>
<sequence length="63" mass="7117">MKKDWRAGNGPQHWRHPECSDDRVAFSRPSLAAMLGLLHSFVACLLGRCTLAEWSRSFRCDAA</sequence>
<dbReference type="RefSeq" id="WP_033522292.1">
    <property type="nucleotide sequence ID" value="NZ_JDUS01000019.1"/>
</dbReference>
<proteinExistence type="predicted"/>
<name>A0A086ZH49_9BIFI</name>
<gene>
    <name evidence="1" type="ORF">BBOH_0653</name>
</gene>
<reference evidence="1 2" key="1">
    <citation type="submission" date="2014-03" db="EMBL/GenBank/DDBJ databases">
        <title>Genomics of Bifidobacteria.</title>
        <authorList>
            <person name="Ventura M."/>
            <person name="Milani C."/>
            <person name="Lugli G.A."/>
        </authorList>
    </citation>
    <scope>NUCLEOTIDE SEQUENCE [LARGE SCALE GENOMIC DNA]</scope>
    <source>
        <strain evidence="1 2">DSM 22767</strain>
    </source>
</reference>
<protein>
    <submittedName>
        <fullName evidence="1">Uncharacterized protein</fullName>
    </submittedName>
</protein>
<dbReference type="STRING" id="1437606.BBOH_0653"/>
<evidence type="ECO:0000313" key="1">
    <source>
        <dbReference type="EMBL" id="KFI45849.1"/>
    </source>
</evidence>
<dbReference type="AlphaFoldDB" id="A0A086ZH49"/>